<dbReference type="Proteomes" id="UP000231292">
    <property type="component" value="Unassembled WGS sequence"/>
</dbReference>
<gene>
    <name evidence="9 12" type="primary">trpD</name>
    <name evidence="12" type="ORF">COX41_00075</name>
</gene>
<keyword evidence="9" id="KW-0460">Magnesium</keyword>
<feature type="binding site" evidence="9">
    <location>
        <position position="92"/>
    </location>
    <ligand>
        <name>Mg(2+)</name>
        <dbReference type="ChEBI" id="CHEBI:18420"/>
        <label>1</label>
    </ligand>
</feature>
<dbReference type="InterPro" id="IPR036320">
    <property type="entry name" value="Glycosyl_Trfase_fam3_N_dom_sf"/>
</dbReference>
<evidence type="ECO:0000256" key="3">
    <source>
        <dbReference type="ARBA" id="ARBA00022676"/>
    </source>
</evidence>
<evidence type="ECO:0000256" key="6">
    <source>
        <dbReference type="ARBA" id="ARBA00023141"/>
    </source>
</evidence>
<dbReference type="PANTHER" id="PTHR43285">
    <property type="entry name" value="ANTHRANILATE PHOSPHORIBOSYLTRANSFERASE"/>
    <property type="match status" value="1"/>
</dbReference>
<dbReference type="Pfam" id="PF00591">
    <property type="entry name" value="Glycos_transf_3"/>
    <property type="match status" value="1"/>
</dbReference>
<dbReference type="EC" id="2.4.2.18" evidence="9"/>
<dbReference type="EMBL" id="PCRK01000004">
    <property type="protein sequence ID" value="PIP19963.1"/>
    <property type="molecule type" value="Genomic_DNA"/>
</dbReference>
<evidence type="ECO:0000313" key="12">
    <source>
        <dbReference type="EMBL" id="PIP19963.1"/>
    </source>
</evidence>
<evidence type="ECO:0000256" key="5">
    <source>
        <dbReference type="ARBA" id="ARBA00022822"/>
    </source>
</evidence>
<reference evidence="12 13" key="1">
    <citation type="submission" date="2017-09" db="EMBL/GenBank/DDBJ databases">
        <title>Depth-based differentiation of microbial function through sediment-hosted aquifers and enrichment of novel symbionts in the deep terrestrial subsurface.</title>
        <authorList>
            <person name="Probst A.J."/>
            <person name="Ladd B."/>
            <person name="Jarett J.K."/>
            <person name="Geller-Mcgrath D.E."/>
            <person name="Sieber C.M."/>
            <person name="Emerson J.B."/>
            <person name="Anantharaman K."/>
            <person name="Thomas B.C."/>
            <person name="Malmstrom R."/>
            <person name="Stieglmeier M."/>
            <person name="Klingl A."/>
            <person name="Woyke T."/>
            <person name="Ryan C.M."/>
            <person name="Banfield J.F."/>
        </authorList>
    </citation>
    <scope>NUCLEOTIDE SEQUENCE [LARGE SCALE GENOMIC DNA]</scope>
    <source>
        <strain evidence="12">CG23_combo_of_CG06-09_8_20_14_all_41_10</strain>
    </source>
</reference>
<protein>
    <recommendedName>
        <fullName evidence="9">Anthranilate phosphoribosyltransferase</fullName>
        <ecNumber evidence="9">2.4.2.18</ecNumber>
    </recommendedName>
</protein>
<comment type="similarity">
    <text evidence="8">In the C-terminal section; belongs to the anthranilate phosphoribosyltransferase family.</text>
</comment>
<dbReference type="InterPro" id="IPR005940">
    <property type="entry name" value="Anthranilate_Pribosyl_Tfrase"/>
</dbReference>
<evidence type="ECO:0000256" key="1">
    <source>
        <dbReference type="ARBA" id="ARBA00004907"/>
    </source>
</evidence>
<dbReference type="AlphaFoldDB" id="A0A2G9YMM0"/>
<evidence type="ECO:0000313" key="13">
    <source>
        <dbReference type="Proteomes" id="UP000231292"/>
    </source>
</evidence>
<feature type="binding site" evidence="9">
    <location>
        <position position="226"/>
    </location>
    <ligand>
        <name>Mg(2+)</name>
        <dbReference type="ChEBI" id="CHEBI:18420"/>
        <label>2</label>
    </ligand>
</feature>
<sequence length="335" mass="35984">MIKEAIKKLAQKKDLNKEEMRGAMLGILGGVTGTADIVEFLTLLNDKGETVEELTAAVEAMLQIVDPIIVDCPNILDTCGTGGDRKGTFNISTITAFVASGAGVCVAKHGNRSVSSKCGSADILEALGVNINMDKEKIKKCLEEIGIAFLFAPNLHPAMKYVMPARKEIGHKTMFNILGPLINPARVTNQLIGVYSAQWPPVLARVLYNLGTKHVLVVHGQDGLDEVTTTEKTIVSEVNHGKFSDYQIAPEDFGFKRGQINDLSGGSLADNVRIARDILNGKDGFKRDIVLLNSGCAIYTADKAKSIGEGIGLAKESIDSGAALKKLELLKEYSK</sequence>
<comment type="subunit">
    <text evidence="9">Homodimer.</text>
</comment>
<feature type="binding site" evidence="9">
    <location>
        <position position="225"/>
    </location>
    <ligand>
        <name>Mg(2+)</name>
        <dbReference type="ChEBI" id="CHEBI:18420"/>
        <label>2</label>
    </ligand>
</feature>
<comment type="pathway">
    <text evidence="1 9">Amino-acid biosynthesis; L-tryptophan biosynthesis; L-tryptophan from chorismate: step 2/5.</text>
</comment>
<dbReference type="NCBIfam" id="TIGR01245">
    <property type="entry name" value="trpD"/>
    <property type="match status" value="1"/>
</dbReference>
<evidence type="ECO:0000259" key="11">
    <source>
        <dbReference type="Pfam" id="PF02885"/>
    </source>
</evidence>
<feature type="binding site" evidence="9">
    <location>
        <position position="111"/>
    </location>
    <ligand>
        <name>anthranilate</name>
        <dbReference type="ChEBI" id="CHEBI:16567"/>
        <label>1</label>
    </ligand>
</feature>
<feature type="binding site" evidence="9">
    <location>
        <position position="80"/>
    </location>
    <ligand>
        <name>anthranilate</name>
        <dbReference type="ChEBI" id="CHEBI:16567"/>
        <label>1</label>
    </ligand>
</feature>
<dbReference type="FunFam" id="3.40.1030.10:FF:000002">
    <property type="entry name" value="Anthranilate phosphoribosyltransferase"/>
    <property type="match status" value="1"/>
</dbReference>
<accession>A0A2G9YMM0</accession>
<dbReference type="Gene3D" id="3.40.1030.10">
    <property type="entry name" value="Nucleoside phosphorylase/phosphoribosyltransferase catalytic domain"/>
    <property type="match status" value="1"/>
</dbReference>
<keyword evidence="4 9" id="KW-0808">Transferase</keyword>
<dbReference type="SUPFAM" id="SSF47648">
    <property type="entry name" value="Nucleoside phosphorylase/phosphoribosyltransferase N-terminal domain"/>
    <property type="match status" value="1"/>
</dbReference>
<feature type="binding site" evidence="9">
    <location>
        <position position="166"/>
    </location>
    <ligand>
        <name>anthranilate</name>
        <dbReference type="ChEBI" id="CHEBI:16567"/>
        <label>2</label>
    </ligand>
</feature>
<comment type="function">
    <text evidence="9">Catalyzes the transfer of the phosphoribosyl group of 5-phosphorylribose-1-pyrophosphate (PRPP) to anthranilate to yield N-(5'-phosphoribosyl)-anthranilate (PRA).</text>
</comment>
<evidence type="ECO:0000259" key="10">
    <source>
        <dbReference type="Pfam" id="PF00591"/>
    </source>
</evidence>
<organism evidence="12 13">
    <name type="scientific">Candidatus Sherwoodlollariibacterium unditelluris</name>
    <dbReference type="NCBI Taxonomy" id="1974757"/>
    <lineage>
        <taxon>Bacteria</taxon>
        <taxon>Pseudomonadati</taxon>
        <taxon>Candidatus Omnitrophota</taxon>
        <taxon>Candidatus Sherwoodlollariibacterium</taxon>
    </lineage>
</organism>
<feature type="binding site" evidence="9">
    <location>
        <begin position="83"/>
        <end position="84"/>
    </location>
    <ligand>
        <name>5-phospho-alpha-D-ribose 1-diphosphate</name>
        <dbReference type="ChEBI" id="CHEBI:58017"/>
    </ligand>
</feature>
<feature type="binding site" evidence="9">
    <location>
        <position position="88"/>
    </location>
    <ligand>
        <name>5-phospho-alpha-D-ribose 1-diphosphate</name>
        <dbReference type="ChEBI" id="CHEBI:58017"/>
    </ligand>
</feature>
<feature type="binding site" evidence="9">
    <location>
        <position position="120"/>
    </location>
    <ligand>
        <name>5-phospho-alpha-D-ribose 1-diphosphate</name>
        <dbReference type="ChEBI" id="CHEBI:58017"/>
    </ligand>
</feature>
<comment type="catalytic activity">
    <reaction evidence="7 9">
        <text>N-(5-phospho-beta-D-ribosyl)anthranilate + diphosphate = 5-phospho-alpha-D-ribose 1-diphosphate + anthranilate</text>
        <dbReference type="Rhea" id="RHEA:11768"/>
        <dbReference type="ChEBI" id="CHEBI:16567"/>
        <dbReference type="ChEBI" id="CHEBI:18277"/>
        <dbReference type="ChEBI" id="CHEBI:33019"/>
        <dbReference type="ChEBI" id="CHEBI:58017"/>
        <dbReference type="EC" id="2.4.2.18"/>
    </reaction>
</comment>
<keyword evidence="3 9" id="KW-0328">Glycosyltransferase</keyword>
<name>A0A2G9YMM0_9BACT</name>
<comment type="cofactor">
    <cofactor evidence="9">
        <name>Mg(2+)</name>
        <dbReference type="ChEBI" id="CHEBI:18420"/>
    </cofactor>
    <text evidence="9">Binds 2 magnesium ions per monomer.</text>
</comment>
<dbReference type="GO" id="GO:0000287">
    <property type="term" value="F:magnesium ion binding"/>
    <property type="evidence" value="ECO:0007669"/>
    <property type="project" value="UniProtKB-UniRule"/>
</dbReference>
<dbReference type="PANTHER" id="PTHR43285:SF2">
    <property type="entry name" value="ANTHRANILATE PHOSPHORIBOSYLTRANSFERASE"/>
    <property type="match status" value="1"/>
</dbReference>
<evidence type="ECO:0000256" key="2">
    <source>
        <dbReference type="ARBA" id="ARBA00022605"/>
    </source>
</evidence>
<feature type="binding site" evidence="9">
    <location>
        <begin position="108"/>
        <end position="116"/>
    </location>
    <ligand>
        <name>5-phospho-alpha-D-ribose 1-diphosphate</name>
        <dbReference type="ChEBI" id="CHEBI:58017"/>
    </ligand>
</feature>
<dbReference type="GO" id="GO:0004048">
    <property type="term" value="F:anthranilate phosphoribosyltransferase activity"/>
    <property type="evidence" value="ECO:0007669"/>
    <property type="project" value="UniProtKB-UniRule"/>
</dbReference>
<feature type="domain" description="Glycosyl transferase family 3 N-terminal" evidence="11">
    <location>
        <begin position="3"/>
        <end position="63"/>
    </location>
</feature>
<feature type="binding site" evidence="9">
    <location>
        <position position="226"/>
    </location>
    <ligand>
        <name>Mg(2+)</name>
        <dbReference type="ChEBI" id="CHEBI:18420"/>
        <label>1</label>
    </ligand>
</feature>
<evidence type="ECO:0000256" key="8">
    <source>
        <dbReference type="ARBA" id="ARBA00061188"/>
    </source>
</evidence>
<dbReference type="HAMAP" id="MF_00211">
    <property type="entry name" value="TrpD"/>
    <property type="match status" value="1"/>
</dbReference>
<evidence type="ECO:0000256" key="4">
    <source>
        <dbReference type="ARBA" id="ARBA00022679"/>
    </source>
</evidence>
<keyword evidence="6 9" id="KW-0057">Aromatic amino acid biosynthesis</keyword>
<dbReference type="UniPathway" id="UPA00035">
    <property type="reaction ID" value="UER00041"/>
</dbReference>
<keyword evidence="5 9" id="KW-0822">Tryptophan biosynthesis</keyword>
<comment type="similarity">
    <text evidence="9">Belongs to the anthranilate phosphoribosyltransferase family.</text>
</comment>
<dbReference type="Pfam" id="PF02885">
    <property type="entry name" value="Glycos_trans_3N"/>
    <property type="match status" value="1"/>
</dbReference>
<dbReference type="SUPFAM" id="SSF52418">
    <property type="entry name" value="Nucleoside phosphorylase/phosphoribosyltransferase catalytic domain"/>
    <property type="match status" value="1"/>
</dbReference>
<proteinExistence type="inferred from homology"/>
<evidence type="ECO:0000256" key="9">
    <source>
        <dbReference type="HAMAP-Rule" id="MF_00211"/>
    </source>
</evidence>
<feature type="binding site" evidence="9">
    <location>
        <begin position="90"/>
        <end position="93"/>
    </location>
    <ligand>
        <name>5-phospho-alpha-D-ribose 1-diphosphate</name>
        <dbReference type="ChEBI" id="CHEBI:58017"/>
    </ligand>
</feature>
<feature type="binding site" evidence="9">
    <location>
        <position position="80"/>
    </location>
    <ligand>
        <name>5-phospho-alpha-D-ribose 1-diphosphate</name>
        <dbReference type="ChEBI" id="CHEBI:58017"/>
    </ligand>
</feature>
<evidence type="ECO:0000256" key="7">
    <source>
        <dbReference type="ARBA" id="ARBA00052328"/>
    </source>
</evidence>
<comment type="caution">
    <text evidence="12">The sequence shown here is derived from an EMBL/GenBank/DDBJ whole genome shotgun (WGS) entry which is preliminary data.</text>
</comment>
<dbReference type="InterPro" id="IPR000312">
    <property type="entry name" value="Glycosyl_Trfase_fam3"/>
</dbReference>
<keyword evidence="9" id="KW-0479">Metal-binding</keyword>
<dbReference type="InterPro" id="IPR035902">
    <property type="entry name" value="Nuc_phospho_transferase"/>
</dbReference>
<dbReference type="GO" id="GO:0005829">
    <property type="term" value="C:cytosol"/>
    <property type="evidence" value="ECO:0007669"/>
    <property type="project" value="TreeGrafter"/>
</dbReference>
<keyword evidence="2 9" id="KW-0028">Amino-acid biosynthesis</keyword>
<dbReference type="Gene3D" id="1.20.970.10">
    <property type="entry name" value="Transferase, Pyrimidine Nucleoside Phosphorylase, Chain C"/>
    <property type="match status" value="1"/>
</dbReference>
<dbReference type="GO" id="GO:0000162">
    <property type="term" value="P:L-tryptophan biosynthetic process"/>
    <property type="evidence" value="ECO:0007669"/>
    <property type="project" value="UniProtKB-UniRule"/>
</dbReference>
<dbReference type="InterPro" id="IPR017459">
    <property type="entry name" value="Glycosyl_Trfase_fam3_N_dom"/>
</dbReference>
<feature type="domain" description="Glycosyl transferase family 3" evidence="10">
    <location>
        <begin position="74"/>
        <end position="324"/>
    </location>
</feature>
<comment type="caution">
    <text evidence="9">Lacks conserved residue(s) required for the propagation of feature annotation.</text>
</comment>